<dbReference type="InterPro" id="IPR002725">
    <property type="entry name" value="YgjP-like_metallopeptidase"/>
</dbReference>
<accession>A0A916R6S4</accession>
<dbReference type="Gene3D" id="3.30.2010.10">
    <property type="entry name" value="Metalloproteases ('zincins'), catalytic domain"/>
    <property type="match status" value="1"/>
</dbReference>
<evidence type="ECO:0000259" key="1">
    <source>
        <dbReference type="Pfam" id="PF01863"/>
    </source>
</evidence>
<organism evidence="2 3">
    <name type="scientific">Pelagibacterium lentulum</name>
    <dbReference type="NCBI Taxonomy" id="2029865"/>
    <lineage>
        <taxon>Bacteria</taxon>
        <taxon>Pseudomonadati</taxon>
        <taxon>Pseudomonadota</taxon>
        <taxon>Alphaproteobacteria</taxon>
        <taxon>Hyphomicrobiales</taxon>
        <taxon>Devosiaceae</taxon>
        <taxon>Pelagibacterium</taxon>
    </lineage>
</organism>
<dbReference type="PANTHER" id="PTHR30399:SF1">
    <property type="entry name" value="UTP PYROPHOSPHATASE"/>
    <property type="match status" value="1"/>
</dbReference>
<proteinExistence type="predicted"/>
<dbReference type="PANTHER" id="PTHR30399">
    <property type="entry name" value="UNCHARACTERIZED PROTEIN YGJP"/>
    <property type="match status" value="1"/>
</dbReference>
<protein>
    <submittedName>
        <fullName evidence="2">Metal-dependent hydrolase</fullName>
    </submittedName>
</protein>
<sequence length="250" mass="28157">MLMDLDLRRWRTPKFPQEVALDLDSDIIVVKVRVHARARHYRLSLSARNGPVLTVPHKGRWSDAEAFLMRHKGWLADKISKRATGAGMADGATLALRGQLHRIVAETSARGIVRIGPAEDRDGLPVLRVPGGPEHLERRLTDWLKAQARSDLETRCAIHAERLGVKIASLRIRDQSTRWGSCSSARVLNFNWRLILAPPYVLDYVAAHEVAHILEMNHSPAFWRTVARTLPDYERGKAWLKAHGSGLMAI</sequence>
<dbReference type="GO" id="GO:0016787">
    <property type="term" value="F:hydrolase activity"/>
    <property type="evidence" value="ECO:0007669"/>
    <property type="project" value="UniProtKB-KW"/>
</dbReference>
<name>A0A916R6S4_9HYPH</name>
<dbReference type="Proteomes" id="UP000596977">
    <property type="component" value="Unassembled WGS sequence"/>
</dbReference>
<reference evidence="2 3" key="1">
    <citation type="journal article" date="2014" name="Int. J. Syst. Evol. Microbiol.">
        <title>Complete genome sequence of Corynebacterium casei LMG S-19264T (=DSM 44701T), isolated from a smear-ripened cheese.</title>
        <authorList>
            <consortium name="US DOE Joint Genome Institute (JGI-PGF)"/>
            <person name="Walter F."/>
            <person name="Albersmeier A."/>
            <person name="Kalinowski J."/>
            <person name="Ruckert C."/>
        </authorList>
    </citation>
    <scope>NUCLEOTIDE SEQUENCE [LARGE SCALE GENOMIC DNA]</scope>
    <source>
        <strain evidence="2 3">CGMCC 1.15896</strain>
    </source>
</reference>
<feature type="domain" description="YgjP-like metallopeptidase" evidence="1">
    <location>
        <begin position="40"/>
        <end position="243"/>
    </location>
</feature>
<dbReference type="CDD" id="cd07344">
    <property type="entry name" value="M48_yhfN_like"/>
    <property type="match status" value="1"/>
</dbReference>
<keyword evidence="2" id="KW-0378">Hydrolase</keyword>
<evidence type="ECO:0000313" key="3">
    <source>
        <dbReference type="Proteomes" id="UP000596977"/>
    </source>
</evidence>
<dbReference type="EMBL" id="BMKB01000001">
    <property type="protein sequence ID" value="GGA38131.1"/>
    <property type="molecule type" value="Genomic_DNA"/>
</dbReference>
<dbReference type="AlphaFoldDB" id="A0A916R6S4"/>
<keyword evidence="3" id="KW-1185">Reference proteome</keyword>
<dbReference type="Pfam" id="PF01863">
    <property type="entry name" value="YgjP-like"/>
    <property type="match status" value="1"/>
</dbReference>
<evidence type="ECO:0000313" key="2">
    <source>
        <dbReference type="EMBL" id="GGA38131.1"/>
    </source>
</evidence>
<dbReference type="InterPro" id="IPR053136">
    <property type="entry name" value="UTP_pyrophosphatase-like"/>
</dbReference>
<gene>
    <name evidence="2" type="ORF">GCM10011499_04390</name>
</gene>
<comment type="caution">
    <text evidence="2">The sequence shown here is derived from an EMBL/GenBank/DDBJ whole genome shotgun (WGS) entry which is preliminary data.</text>
</comment>